<keyword evidence="2" id="KW-1185">Reference proteome</keyword>
<protein>
    <submittedName>
        <fullName evidence="1">Uncharacterized protein</fullName>
    </submittedName>
</protein>
<evidence type="ECO:0000313" key="2">
    <source>
        <dbReference type="Proteomes" id="UP000295388"/>
    </source>
</evidence>
<evidence type="ECO:0000313" key="1">
    <source>
        <dbReference type="EMBL" id="TDO27521.1"/>
    </source>
</evidence>
<sequence length="84" mass="7894">MNTGQGRHLLELVAALLAGQAAVAVRQRGAGPAGPLDVGGKQVAVVVVRGPGLGLIGEGLGGDGAVEAGSLADCGVDVGVAAQG</sequence>
<organism evidence="1 2">
    <name type="scientific">Kribbella caucasensis</name>
    <dbReference type="NCBI Taxonomy" id="2512215"/>
    <lineage>
        <taxon>Bacteria</taxon>
        <taxon>Bacillati</taxon>
        <taxon>Actinomycetota</taxon>
        <taxon>Actinomycetes</taxon>
        <taxon>Propionibacteriales</taxon>
        <taxon>Kribbellaceae</taxon>
        <taxon>Kribbella</taxon>
    </lineage>
</organism>
<gene>
    <name evidence="1" type="ORF">EV643_1565</name>
</gene>
<dbReference type="Proteomes" id="UP000295388">
    <property type="component" value="Unassembled WGS sequence"/>
</dbReference>
<dbReference type="EMBL" id="SNWQ01000056">
    <property type="protein sequence ID" value="TDO27521.1"/>
    <property type="molecule type" value="Genomic_DNA"/>
</dbReference>
<accession>A0A4R6IYL9</accession>
<name>A0A4R6IYL9_9ACTN</name>
<dbReference type="AlphaFoldDB" id="A0A4R6IYL9"/>
<comment type="caution">
    <text evidence="1">The sequence shown here is derived from an EMBL/GenBank/DDBJ whole genome shotgun (WGS) entry which is preliminary data.</text>
</comment>
<reference evidence="1 2" key="1">
    <citation type="submission" date="2019-03" db="EMBL/GenBank/DDBJ databases">
        <title>Genomic Encyclopedia of Type Strains, Phase III (KMG-III): the genomes of soil and plant-associated and newly described type strains.</title>
        <authorList>
            <person name="Whitman W."/>
        </authorList>
    </citation>
    <scope>NUCLEOTIDE SEQUENCE [LARGE SCALE GENOMIC DNA]</scope>
    <source>
        <strain evidence="1 2">VKM Ac-2527</strain>
    </source>
</reference>
<proteinExistence type="predicted"/>